<evidence type="ECO:0000259" key="8">
    <source>
        <dbReference type="PROSITE" id="PS51980"/>
    </source>
</evidence>
<reference evidence="9 10" key="1">
    <citation type="submission" date="2024-06" db="EMBL/GenBank/DDBJ databases">
        <authorList>
            <person name="Pan Q."/>
            <person name="Wen M."/>
            <person name="Jouanno E."/>
            <person name="Zahm M."/>
            <person name="Klopp C."/>
            <person name="Cabau C."/>
            <person name="Louis A."/>
            <person name="Berthelot C."/>
            <person name="Parey E."/>
            <person name="Roest Crollius H."/>
            <person name="Montfort J."/>
            <person name="Robinson-Rechavi M."/>
            <person name="Bouchez O."/>
            <person name="Lampietro C."/>
            <person name="Lopez Roques C."/>
            <person name="Donnadieu C."/>
            <person name="Postlethwait J."/>
            <person name="Bobe J."/>
            <person name="Verreycken H."/>
            <person name="Guiguen Y."/>
        </authorList>
    </citation>
    <scope>NUCLEOTIDE SEQUENCE [LARGE SCALE GENOMIC DNA]</scope>
    <source>
        <strain evidence="9">Up_M1</strain>
        <tissue evidence="9">Testis</tissue>
    </source>
</reference>
<dbReference type="Pfam" id="PF07303">
    <property type="entry name" value="Occludin_ELL"/>
    <property type="match status" value="1"/>
</dbReference>
<feature type="region of interest" description="Disordered" evidence="7">
    <location>
        <begin position="155"/>
        <end position="200"/>
    </location>
</feature>
<evidence type="ECO:0000256" key="1">
    <source>
        <dbReference type="ARBA" id="ARBA00004123"/>
    </source>
</evidence>
<dbReference type="InterPro" id="IPR036390">
    <property type="entry name" value="WH_DNA-bd_sf"/>
</dbReference>
<evidence type="ECO:0000256" key="5">
    <source>
        <dbReference type="ARBA" id="ARBA00023242"/>
    </source>
</evidence>
<feature type="region of interest" description="Disordered" evidence="7">
    <location>
        <begin position="305"/>
        <end position="553"/>
    </location>
</feature>
<keyword evidence="5" id="KW-0539">Nucleus</keyword>
<evidence type="ECO:0000256" key="6">
    <source>
        <dbReference type="PROSITE-ProRule" id="PRU01324"/>
    </source>
</evidence>
<accession>A0ABD0WRD4</accession>
<dbReference type="Gene3D" id="1.10.10.2670">
    <property type="entry name" value="E3 ubiquitin-protein ligase"/>
    <property type="match status" value="1"/>
</dbReference>
<dbReference type="GO" id="GO:0006366">
    <property type="term" value="P:transcription by RNA polymerase II"/>
    <property type="evidence" value="ECO:0007669"/>
    <property type="project" value="UniProtKB-ARBA"/>
</dbReference>
<feature type="compositionally biased region" description="Polar residues" evidence="7">
    <location>
        <begin position="422"/>
        <end position="437"/>
    </location>
</feature>
<dbReference type="Gene3D" id="6.10.140.340">
    <property type="match status" value="1"/>
</dbReference>
<evidence type="ECO:0000256" key="3">
    <source>
        <dbReference type="ARBA" id="ARBA00023015"/>
    </source>
</evidence>
<feature type="compositionally biased region" description="Polar residues" evidence="7">
    <location>
        <begin position="449"/>
        <end position="468"/>
    </location>
</feature>
<dbReference type="InterPro" id="IPR042065">
    <property type="entry name" value="E3_ELL-like"/>
</dbReference>
<evidence type="ECO:0000313" key="10">
    <source>
        <dbReference type="Proteomes" id="UP001557470"/>
    </source>
</evidence>
<keyword evidence="4" id="KW-0804">Transcription</keyword>
<dbReference type="Pfam" id="PF10390">
    <property type="entry name" value="ELL"/>
    <property type="match status" value="1"/>
</dbReference>
<feature type="compositionally biased region" description="Basic and acidic residues" evidence="7">
    <location>
        <begin position="365"/>
        <end position="378"/>
    </location>
</feature>
<dbReference type="AlphaFoldDB" id="A0ABD0WRD4"/>
<feature type="compositionally biased region" description="Low complexity" evidence="7">
    <location>
        <begin position="310"/>
        <end position="323"/>
    </location>
</feature>
<evidence type="ECO:0000256" key="2">
    <source>
        <dbReference type="ARBA" id="ARBA00009171"/>
    </source>
</evidence>
<dbReference type="SUPFAM" id="SSF144292">
    <property type="entry name" value="occludin/ELL-like"/>
    <property type="match status" value="1"/>
</dbReference>
<feature type="compositionally biased region" description="Polar residues" evidence="7">
    <location>
        <begin position="379"/>
        <end position="400"/>
    </location>
</feature>
<dbReference type="Proteomes" id="UP001557470">
    <property type="component" value="Unassembled WGS sequence"/>
</dbReference>
<evidence type="ECO:0000256" key="4">
    <source>
        <dbReference type="ARBA" id="ARBA00023163"/>
    </source>
</evidence>
<comment type="subcellular location">
    <subcellularLocation>
        <location evidence="1">Nucleus</location>
    </subcellularLocation>
</comment>
<dbReference type="SUPFAM" id="SSF46785">
    <property type="entry name" value="Winged helix' DNA-binding domain"/>
    <property type="match status" value="1"/>
</dbReference>
<proteinExistence type="inferred from homology"/>
<name>A0ABD0WRD4_UMBPY</name>
<dbReference type="PANTHER" id="PTHR23288">
    <property type="entry name" value="OCCLUDIN AND RNA POLYMERASE II ELONGATION FACTOR ELL"/>
    <property type="match status" value="1"/>
</dbReference>
<gene>
    <name evidence="9" type="ORF">UPYG_G00161190</name>
</gene>
<keyword evidence="10" id="KW-1185">Reference proteome</keyword>
<keyword evidence="3" id="KW-0805">Transcription regulation</keyword>
<dbReference type="PANTHER" id="PTHR23288:SF8">
    <property type="entry name" value="RNA POLYMERASE II ELONGATION FACTOR ELL2"/>
    <property type="match status" value="1"/>
</dbReference>
<evidence type="ECO:0000313" key="9">
    <source>
        <dbReference type="EMBL" id="KAL0977788.1"/>
    </source>
</evidence>
<dbReference type="InterPro" id="IPR031176">
    <property type="entry name" value="ELL/occludin"/>
</dbReference>
<evidence type="ECO:0000256" key="7">
    <source>
        <dbReference type="SAM" id="MobiDB-lite"/>
    </source>
</evidence>
<protein>
    <recommendedName>
        <fullName evidence="8">OCEL domain-containing protein</fullName>
    </recommendedName>
</protein>
<dbReference type="EMBL" id="JAGEUA010000005">
    <property type="protein sequence ID" value="KAL0977788.1"/>
    <property type="molecule type" value="Genomic_DNA"/>
</dbReference>
<feature type="compositionally biased region" description="Basic and acidic residues" evidence="7">
    <location>
        <begin position="506"/>
        <end position="519"/>
    </location>
</feature>
<dbReference type="InterPro" id="IPR010844">
    <property type="entry name" value="Occludin_ELL"/>
</dbReference>
<organism evidence="9 10">
    <name type="scientific">Umbra pygmaea</name>
    <name type="common">Eastern mudminnow</name>
    <dbReference type="NCBI Taxonomy" id="75934"/>
    <lineage>
        <taxon>Eukaryota</taxon>
        <taxon>Metazoa</taxon>
        <taxon>Chordata</taxon>
        <taxon>Craniata</taxon>
        <taxon>Vertebrata</taxon>
        <taxon>Euteleostomi</taxon>
        <taxon>Actinopterygii</taxon>
        <taxon>Neopterygii</taxon>
        <taxon>Teleostei</taxon>
        <taxon>Protacanthopterygii</taxon>
        <taxon>Esociformes</taxon>
        <taxon>Umbridae</taxon>
        <taxon>Umbra</taxon>
    </lineage>
</organism>
<comment type="similarity">
    <text evidence="2 6">Belongs to the ELL/occludin family.</text>
</comment>
<dbReference type="PROSITE" id="PS51980">
    <property type="entry name" value="OCEL"/>
    <property type="match status" value="1"/>
</dbReference>
<feature type="domain" description="OCEL" evidence="8">
    <location>
        <begin position="580"/>
        <end position="690"/>
    </location>
</feature>
<feature type="compositionally biased region" description="Basic residues" evidence="7">
    <location>
        <begin position="495"/>
        <end position="505"/>
    </location>
</feature>
<dbReference type="InterPro" id="IPR019464">
    <property type="entry name" value="ELL_N"/>
</dbReference>
<dbReference type="GO" id="GO:0005634">
    <property type="term" value="C:nucleus"/>
    <property type="evidence" value="ECO:0007669"/>
    <property type="project" value="UniProtKB-SubCell"/>
</dbReference>
<sequence length="694" mass="77208">MLERQRDDGGGLVKMAALSEDGRYGLNCGRRNADQVTVLHVKLTETAFRAIESYQASKNVPSLRPTIQFKGLQGRIKIPRVESPDVSGPQNFDFYVSNVGKDNPQGSFECIHQYVSSSGTHHLASLGTVQDKVTVCATQDSYQVTRDRMAQAEVDSRKRGTKVLKPGGQFRGKKVQIRKPAPSAPDPVPERKRSTPINPANTIRKCLANNPVSQRPYRDRLVHLLALRSYKKLELLARLQRDGVSQKDRSSLGSTLQQVANLNPKDNSFSLKDFVYREVQRDWPGFSEDDRIQINGILARKLGLPSETVSSSSSPKDGLPSSPQKCQPELPSHFTDPLMPKKPRISHVTSQGPPTAPTPVPASSLRDRRGPQKEDDSHPSTAATTNTKRSSLPASSSTTVAGPAPSHLPPPSQLPISHRPPRSQQPGHASNSNSPSTPEGRGTQDLPLDQSSNCLDPSSPVATPSSPGGTVDRTDASAPSSSTVIPPPSLGGSKKSNKKSKKHKDKDKEKKERRKEGRGGVDSSVVTTSAVKVEDGQRPRKRHRTEGDERRTHVIPTKSQACSDEDTKERPAHSSTTLMPDYICKYTAVVSMDQRQTYKEEFNAEYDEYRILHARVENITRRFTQLDAQCRRLPPGTKEYQEVHEEVVQEYKKMRQHSPHYQEDKQRCEYLHNKLAHIKRLIADFDQRRAQSWT</sequence>
<comment type="caution">
    <text evidence="9">The sequence shown here is derived from an EMBL/GenBank/DDBJ whole genome shotgun (WGS) entry which is preliminary data.</text>
</comment>